<dbReference type="Pfam" id="PF11203">
    <property type="entry name" value="EccE"/>
    <property type="match status" value="1"/>
</dbReference>
<evidence type="ECO:0000256" key="8">
    <source>
        <dbReference type="SAM" id="Phobius"/>
    </source>
</evidence>
<evidence type="ECO:0000259" key="9">
    <source>
        <dbReference type="Pfam" id="PF11203"/>
    </source>
</evidence>
<evidence type="ECO:0000256" key="2">
    <source>
        <dbReference type="ARBA" id="ARBA00007759"/>
    </source>
</evidence>
<dbReference type="InterPro" id="IPR050051">
    <property type="entry name" value="EccE_dom"/>
</dbReference>
<dbReference type="EMBL" id="WRPP01000003">
    <property type="protein sequence ID" value="MVU78933.1"/>
    <property type="molecule type" value="Genomic_DNA"/>
</dbReference>
<comment type="subcellular location">
    <subcellularLocation>
        <location evidence="1">Cell membrane</location>
    </subcellularLocation>
</comment>
<keyword evidence="6 8" id="KW-0472">Membrane</keyword>
<accession>A0A7K1UX26</accession>
<dbReference type="InterPro" id="IPR021368">
    <property type="entry name" value="T7SS_EccE"/>
</dbReference>
<dbReference type="GO" id="GO:0005886">
    <property type="term" value="C:plasma membrane"/>
    <property type="evidence" value="ECO:0007669"/>
    <property type="project" value="UniProtKB-SubCell"/>
</dbReference>
<reference evidence="10 11" key="1">
    <citation type="submission" date="2019-12" db="EMBL/GenBank/DDBJ databases">
        <title>Nocardia sp. nov. ET3-3 isolated from soil.</title>
        <authorList>
            <person name="Kanchanasin P."/>
            <person name="Tanasupawat S."/>
            <person name="Yuki M."/>
            <person name="Kudo T."/>
        </authorList>
    </citation>
    <scope>NUCLEOTIDE SEQUENCE [LARGE SCALE GENOMIC DNA]</scope>
    <source>
        <strain evidence="10 11">ET3-3</strain>
    </source>
</reference>
<feature type="compositionally biased region" description="Basic and acidic residues" evidence="7">
    <location>
        <begin position="1"/>
        <end position="11"/>
    </location>
</feature>
<dbReference type="Proteomes" id="UP000466794">
    <property type="component" value="Unassembled WGS sequence"/>
</dbReference>
<proteinExistence type="inferred from homology"/>
<feature type="transmembrane region" description="Helical" evidence="8">
    <location>
        <begin position="48"/>
        <end position="68"/>
    </location>
</feature>
<dbReference type="NCBIfam" id="TIGR03923">
    <property type="entry name" value="T7SS_EccE"/>
    <property type="match status" value="1"/>
</dbReference>
<feature type="domain" description="Type VII secretion system protein EccE" evidence="9">
    <location>
        <begin position="227"/>
        <end position="323"/>
    </location>
</feature>
<evidence type="ECO:0000256" key="3">
    <source>
        <dbReference type="ARBA" id="ARBA00022475"/>
    </source>
</evidence>
<comment type="caution">
    <text evidence="10">The sequence shown here is derived from an EMBL/GenBank/DDBJ whole genome shotgun (WGS) entry which is preliminary data.</text>
</comment>
<protein>
    <submittedName>
        <fullName evidence="10">Type VII secretion protein EccE</fullName>
    </submittedName>
</protein>
<evidence type="ECO:0000256" key="4">
    <source>
        <dbReference type="ARBA" id="ARBA00022692"/>
    </source>
</evidence>
<comment type="similarity">
    <text evidence="2">Belongs to the EccE family.</text>
</comment>
<organism evidence="10 11">
    <name type="scientific">Nocardia terrae</name>
    <dbReference type="NCBI Taxonomy" id="2675851"/>
    <lineage>
        <taxon>Bacteria</taxon>
        <taxon>Bacillati</taxon>
        <taxon>Actinomycetota</taxon>
        <taxon>Actinomycetes</taxon>
        <taxon>Mycobacteriales</taxon>
        <taxon>Nocardiaceae</taxon>
        <taxon>Nocardia</taxon>
    </lineage>
</organism>
<evidence type="ECO:0000256" key="1">
    <source>
        <dbReference type="ARBA" id="ARBA00004236"/>
    </source>
</evidence>
<evidence type="ECO:0000256" key="7">
    <source>
        <dbReference type="SAM" id="MobiDB-lite"/>
    </source>
</evidence>
<evidence type="ECO:0000256" key="6">
    <source>
        <dbReference type="ARBA" id="ARBA00023136"/>
    </source>
</evidence>
<keyword evidence="4 8" id="KW-0812">Transmembrane</keyword>
<name>A0A7K1UX26_9NOCA</name>
<dbReference type="AlphaFoldDB" id="A0A7K1UX26"/>
<keyword evidence="3" id="KW-1003">Cell membrane</keyword>
<feature type="transmembrane region" description="Helical" evidence="8">
    <location>
        <begin position="74"/>
        <end position="101"/>
    </location>
</feature>
<feature type="region of interest" description="Disordered" evidence="7">
    <location>
        <begin position="1"/>
        <end position="31"/>
    </location>
</feature>
<gene>
    <name evidence="10" type="primary">eccE</name>
    <name evidence="10" type="ORF">GPX89_16980</name>
</gene>
<sequence length="606" mass="64198">MERELAPEPRPSRPRTAPESAERSAGSNDPVAAADELRSDELWLLRNLPLRLVIPVALIGVTASLVAVALHTPWWAALVAGLVPALIGLAPVGGTAIGLRVGRWVGYRWKRARQKSFDENALVDVPMPDGGSCGLRWDGTLLTTMLRIDAPPDTLTLLRRGSLSTDQLLPLNEIAACLRQYDVELHSVDVISTGTRTASTEAVISGYAASIAPLGRLYDEILGPLPAIAHRTMWLVLRLNPLDNAKAVDNRGGGPEGALRSALVATRRVANRLAGHGITASVLTTSEMTTAIRELTRGTPVGEFTEHPDNLEHDGVYLTSFQIDPQLFNSDGLAKIWAVRSLATTVTVRLQPVPEPNAKPGQPASIIEVDARVRYDTPYEHGEPPVAGLKELPRRQMWALMDILAYGTQEIRPSGYRGPVGVLTDIAMPTAGCGQLIGADASGSGIAVPLIGDGSRRIDIIASLALAQQVILRAIALGAGAVVHTARPGAWQAMVANVAAPQALSLASSIHHSSRGTVVTGRLASPAATVIVFDGVPASAPPGSATVVTIHETVPADYHPDADVTIVQHPDAPRTITVHTPATMTTAQMVTTPQEQQYLTGATARR</sequence>
<evidence type="ECO:0000256" key="5">
    <source>
        <dbReference type="ARBA" id="ARBA00022989"/>
    </source>
</evidence>
<keyword evidence="11" id="KW-1185">Reference proteome</keyword>
<keyword evidence="5 8" id="KW-1133">Transmembrane helix</keyword>
<evidence type="ECO:0000313" key="11">
    <source>
        <dbReference type="Proteomes" id="UP000466794"/>
    </source>
</evidence>
<evidence type="ECO:0000313" key="10">
    <source>
        <dbReference type="EMBL" id="MVU78933.1"/>
    </source>
</evidence>